<dbReference type="InterPro" id="IPR050922">
    <property type="entry name" value="LytR/CpsA/Psr_CW_biosynth"/>
</dbReference>
<reference evidence="4 5" key="1">
    <citation type="submission" date="2018-11" db="EMBL/GenBank/DDBJ databases">
        <title>Genomes From Bacteria Associated with the Canine Oral Cavity: a Test Case for Automated Genome-Based Taxonomic Assignment.</title>
        <authorList>
            <person name="Coil D.A."/>
            <person name="Jospin G."/>
            <person name="Darling A.E."/>
            <person name="Wallis C."/>
            <person name="Davis I.J."/>
            <person name="Harris S."/>
            <person name="Eisen J.A."/>
            <person name="Holcombe L.J."/>
            <person name="O'Flynn C."/>
        </authorList>
    </citation>
    <scope>NUCLEOTIDE SEQUENCE [LARGE SCALE GENOMIC DNA]</scope>
    <source>
        <strain evidence="4 5">OH887_COT-365</strain>
    </source>
</reference>
<evidence type="ECO:0000256" key="2">
    <source>
        <dbReference type="SAM" id="Phobius"/>
    </source>
</evidence>
<comment type="similarity">
    <text evidence="1">Belongs to the LytR/CpsA/Psr (LCP) family.</text>
</comment>
<feature type="transmembrane region" description="Helical" evidence="2">
    <location>
        <begin position="20"/>
        <end position="42"/>
    </location>
</feature>
<keyword evidence="2" id="KW-1133">Transmembrane helix</keyword>
<dbReference type="InterPro" id="IPR004474">
    <property type="entry name" value="LytR_CpsA_psr"/>
</dbReference>
<protein>
    <submittedName>
        <fullName evidence="4">LytR family transcriptional regulator</fullName>
    </submittedName>
</protein>
<evidence type="ECO:0000313" key="5">
    <source>
        <dbReference type="Proteomes" id="UP000280819"/>
    </source>
</evidence>
<dbReference type="EMBL" id="RQZG01000008">
    <property type="protein sequence ID" value="RRD04863.1"/>
    <property type="molecule type" value="Genomic_DNA"/>
</dbReference>
<evidence type="ECO:0000259" key="3">
    <source>
        <dbReference type="Pfam" id="PF03816"/>
    </source>
</evidence>
<dbReference type="Pfam" id="PF03816">
    <property type="entry name" value="LytR_cpsA_psr"/>
    <property type="match status" value="1"/>
</dbReference>
<comment type="caution">
    <text evidence="4">The sequence shown here is derived from an EMBL/GenBank/DDBJ whole genome shotgun (WGS) entry which is preliminary data.</text>
</comment>
<gene>
    <name evidence="4" type="ORF">EII34_08000</name>
</gene>
<dbReference type="Gene3D" id="3.40.630.190">
    <property type="entry name" value="LCP protein"/>
    <property type="match status" value="1"/>
</dbReference>
<evidence type="ECO:0000256" key="1">
    <source>
        <dbReference type="ARBA" id="ARBA00006068"/>
    </source>
</evidence>
<dbReference type="Proteomes" id="UP000280819">
    <property type="component" value="Unassembled WGS sequence"/>
</dbReference>
<dbReference type="AlphaFoldDB" id="A0A3P1T8V0"/>
<dbReference type="NCBIfam" id="TIGR00350">
    <property type="entry name" value="lytR_cpsA_psr"/>
    <property type="match status" value="1"/>
</dbReference>
<sequence length="316" mass="34036">MTTVDRPAPSRAGRFRTRRWVVALAALALVISLVTVASLCFLERRASRIDVVLHHSEGAGRTLLVVGIDDREQAPGASVDFGEPGSDPGARADVILALRTGPGGLSAVSITRDLLLEYEPQHYDRAATTWLRGPQAFVDGICRTLKMPVDHLVVVNLRGFVTLVDAVGGVEVDLAEPRRDPWAHIDLPAGPQLLDGRAALGHVRSRQAEVFRDGAWIADPEGARGRQRRSGEMLRAVVKKLPRNPGALYGLAWDLLPEIGLDHEVGLLDLVAYREVPEDVEVLPVAGGADPDDWVAWDVPETHAALEALGMAPGCA</sequence>
<accession>A0A3P1T8V0</accession>
<feature type="domain" description="Cell envelope-related transcriptional attenuator" evidence="3">
    <location>
        <begin position="92"/>
        <end position="240"/>
    </location>
</feature>
<dbReference type="OrthoDB" id="4865223at2"/>
<keyword evidence="2" id="KW-0472">Membrane</keyword>
<name>A0A3P1T8V0_9ACTN</name>
<proteinExistence type="inferred from homology"/>
<dbReference type="PANTHER" id="PTHR33392">
    <property type="entry name" value="POLYISOPRENYL-TEICHOIC ACID--PEPTIDOGLYCAN TEICHOIC ACID TRANSFERASE TAGU"/>
    <property type="match status" value="1"/>
</dbReference>
<evidence type="ECO:0000313" key="4">
    <source>
        <dbReference type="EMBL" id="RRD04863.1"/>
    </source>
</evidence>
<dbReference type="RefSeq" id="WP_124844637.1">
    <property type="nucleotide sequence ID" value="NZ_RQZG01000008.1"/>
</dbReference>
<organism evidence="4 5">
    <name type="scientific">Arachnia propionica</name>
    <dbReference type="NCBI Taxonomy" id="1750"/>
    <lineage>
        <taxon>Bacteria</taxon>
        <taxon>Bacillati</taxon>
        <taxon>Actinomycetota</taxon>
        <taxon>Actinomycetes</taxon>
        <taxon>Propionibacteriales</taxon>
        <taxon>Propionibacteriaceae</taxon>
        <taxon>Arachnia</taxon>
    </lineage>
</organism>
<dbReference type="PANTHER" id="PTHR33392:SF6">
    <property type="entry name" value="POLYISOPRENYL-TEICHOIC ACID--PEPTIDOGLYCAN TEICHOIC ACID TRANSFERASE TAGU"/>
    <property type="match status" value="1"/>
</dbReference>
<keyword evidence="2" id="KW-0812">Transmembrane</keyword>